<dbReference type="PANTHER" id="PTHR48098:SF1">
    <property type="entry name" value="DIACYLGLYCEROL ACYLTRANSFERASE_MYCOLYLTRANSFERASE AG85A"/>
    <property type="match status" value="1"/>
</dbReference>
<name>A0ABW5X509_9FLAO</name>
<proteinExistence type="predicted"/>
<keyword evidence="1" id="KW-0378">Hydrolase</keyword>
<organism evidence="1 2">
    <name type="scientific">Christiangramia antarctica</name>
    <dbReference type="NCBI Taxonomy" id="2058158"/>
    <lineage>
        <taxon>Bacteria</taxon>
        <taxon>Pseudomonadati</taxon>
        <taxon>Bacteroidota</taxon>
        <taxon>Flavobacteriia</taxon>
        <taxon>Flavobacteriales</taxon>
        <taxon>Flavobacteriaceae</taxon>
        <taxon>Christiangramia</taxon>
    </lineage>
</organism>
<dbReference type="Pfam" id="PF00756">
    <property type="entry name" value="Esterase"/>
    <property type="match status" value="1"/>
</dbReference>
<dbReference type="Gene3D" id="3.40.50.1820">
    <property type="entry name" value="alpha/beta hydrolase"/>
    <property type="match status" value="1"/>
</dbReference>
<dbReference type="InterPro" id="IPR014756">
    <property type="entry name" value="Ig_E-set"/>
</dbReference>
<dbReference type="PANTHER" id="PTHR48098">
    <property type="entry name" value="ENTEROCHELIN ESTERASE-RELATED"/>
    <property type="match status" value="1"/>
</dbReference>
<gene>
    <name evidence="1" type="ORF">ACFSYS_09935</name>
</gene>
<dbReference type="GO" id="GO:0016787">
    <property type="term" value="F:hydrolase activity"/>
    <property type="evidence" value="ECO:0007669"/>
    <property type="project" value="UniProtKB-KW"/>
</dbReference>
<dbReference type="InterPro" id="IPR013783">
    <property type="entry name" value="Ig-like_fold"/>
</dbReference>
<dbReference type="CDD" id="cd11294">
    <property type="entry name" value="E_set_Esterase_like_N"/>
    <property type="match status" value="1"/>
</dbReference>
<dbReference type="Gene3D" id="2.60.40.10">
    <property type="entry name" value="Immunoglobulins"/>
    <property type="match status" value="1"/>
</dbReference>
<dbReference type="InterPro" id="IPR050583">
    <property type="entry name" value="Mycobacterial_A85_antigen"/>
</dbReference>
<evidence type="ECO:0000313" key="2">
    <source>
        <dbReference type="Proteomes" id="UP001597438"/>
    </source>
</evidence>
<dbReference type="Proteomes" id="UP001597438">
    <property type="component" value="Unassembled WGS sequence"/>
</dbReference>
<dbReference type="EMBL" id="JBHUOJ010000022">
    <property type="protein sequence ID" value="MFD2833607.1"/>
    <property type="molecule type" value="Genomic_DNA"/>
</dbReference>
<keyword evidence="2" id="KW-1185">Reference proteome</keyword>
<evidence type="ECO:0000313" key="1">
    <source>
        <dbReference type="EMBL" id="MFD2833607.1"/>
    </source>
</evidence>
<accession>A0ABW5X509</accession>
<dbReference type="SUPFAM" id="SSF81296">
    <property type="entry name" value="E set domains"/>
    <property type="match status" value="1"/>
</dbReference>
<dbReference type="SUPFAM" id="SSF53474">
    <property type="entry name" value="alpha/beta-Hydrolases"/>
    <property type="match status" value="1"/>
</dbReference>
<dbReference type="InterPro" id="IPR029058">
    <property type="entry name" value="AB_hydrolase_fold"/>
</dbReference>
<dbReference type="InterPro" id="IPR000801">
    <property type="entry name" value="Esterase-like"/>
</dbReference>
<protein>
    <submittedName>
        <fullName evidence="1">Alpha/beta hydrolase-fold protein</fullName>
    </submittedName>
</protein>
<reference evidence="2" key="1">
    <citation type="journal article" date="2019" name="Int. J. Syst. Evol. Microbiol.">
        <title>The Global Catalogue of Microorganisms (GCM) 10K type strain sequencing project: providing services to taxonomists for standard genome sequencing and annotation.</title>
        <authorList>
            <consortium name="The Broad Institute Genomics Platform"/>
            <consortium name="The Broad Institute Genome Sequencing Center for Infectious Disease"/>
            <person name="Wu L."/>
            <person name="Ma J."/>
        </authorList>
    </citation>
    <scope>NUCLEOTIDE SEQUENCE [LARGE SCALE GENOMIC DNA]</scope>
    <source>
        <strain evidence="2">KCTC 52925</strain>
    </source>
</reference>
<comment type="caution">
    <text evidence="1">The sequence shown here is derived from an EMBL/GenBank/DDBJ whole genome shotgun (WGS) entry which is preliminary data.</text>
</comment>
<dbReference type="RefSeq" id="WP_251742748.1">
    <property type="nucleotide sequence ID" value="NZ_JBHUOJ010000022.1"/>
</dbReference>
<sequence>MKNNENCLIVFFLIVLGSSYNYGQGKPFSTKGWWGPGGPKFSPVVSVNNSITFRLKEPEATSVELHFGEWDVQKKGMVKDKNGNWTVTLDSVPPGIYQYNFLLNGHFRKLDPENPNIKAGTEVYGSIVEVPGDPARFDELQDVPHGDVHIINYRSKTLDRIRKMYVYVPKIYWVSPDKKFPVLYLRHGGGDNEGSWVNDGHANIILDNLINEGKARPMLIVMSNGLIDGSWASGSTVEGMKYLEEELFKDIIPLIEKRYHVSENKEDRAIAGLSMGGGQAVVIGLRNLDKFSYVGDFSAGILSDPEINMETYIPGLFNKSKRLNKSLELLWIACGSKDSRFEGHQQFAGQLENNGIDVEFHEGAYGHEWQFWREQLRNFSESLFKN</sequence>